<keyword evidence="4" id="KW-0479">Metal-binding</keyword>
<evidence type="ECO:0000259" key="10">
    <source>
        <dbReference type="Pfam" id="PF20628"/>
    </source>
</evidence>
<evidence type="ECO:0000259" key="11">
    <source>
        <dbReference type="Pfam" id="PF21105"/>
    </source>
</evidence>
<dbReference type="EMBL" id="KZ559616">
    <property type="protein sequence ID" value="PLN76520.1"/>
    <property type="molecule type" value="Genomic_DNA"/>
</dbReference>
<feature type="domain" description="Dyp-type peroxidase C-terminal" evidence="10">
    <location>
        <begin position="234"/>
        <end position="396"/>
    </location>
</feature>
<keyword evidence="5" id="KW-0732">Signal</keyword>
<keyword evidence="3" id="KW-0349">Heme</keyword>
<dbReference type="GO" id="GO:0020037">
    <property type="term" value="F:heme binding"/>
    <property type="evidence" value="ECO:0007669"/>
    <property type="project" value="InterPro"/>
</dbReference>
<feature type="domain" description="DyP dimeric alpha+beta barrel" evidence="11">
    <location>
        <begin position="10"/>
        <end position="177"/>
    </location>
</feature>
<organism evidence="12 13">
    <name type="scientific">Aspergillus taichungensis</name>
    <dbReference type="NCBI Taxonomy" id="482145"/>
    <lineage>
        <taxon>Eukaryota</taxon>
        <taxon>Fungi</taxon>
        <taxon>Dikarya</taxon>
        <taxon>Ascomycota</taxon>
        <taxon>Pezizomycotina</taxon>
        <taxon>Eurotiomycetes</taxon>
        <taxon>Eurotiomycetidae</taxon>
        <taxon>Eurotiales</taxon>
        <taxon>Aspergillaceae</taxon>
        <taxon>Aspergillus</taxon>
        <taxon>Aspergillus subgen. Circumdati</taxon>
    </lineage>
</organism>
<dbReference type="Pfam" id="PF21105">
    <property type="entry name" value="DyP_N"/>
    <property type="match status" value="1"/>
</dbReference>
<evidence type="ECO:0000256" key="3">
    <source>
        <dbReference type="ARBA" id="ARBA00022617"/>
    </source>
</evidence>
<keyword evidence="7" id="KW-0408">Iron</keyword>
<dbReference type="InterPro" id="IPR048328">
    <property type="entry name" value="Dyp_perox_C"/>
</dbReference>
<keyword evidence="6" id="KW-0560">Oxidoreductase</keyword>
<dbReference type="SUPFAM" id="SSF54909">
    <property type="entry name" value="Dimeric alpha+beta barrel"/>
    <property type="match status" value="1"/>
</dbReference>
<evidence type="ECO:0000256" key="6">
    <source>
        <dbReference type="ARBA" id="ARBA00023002"/>
    </source>
</evidence>
<dbReference type="Proteomes" id="UP000235023">
    <property type="component" value="Unassembled WGS sequence"/>
</dbReference>
<feature type="compositionally biased region" description="Basic and acidic residues" evidence="9">
    <location>
        <begin position="57"/>
        <end position="68"/>
    </location>
</feature>
<keyword evidence="2" id="KW-0575">Peroxidase</keyword>
<keyword evidence="13" id="KW-1185">Reference proteome</keyword>
<evidence type="ECO:0000256" key="7">
    <source>
        <dbReference type="ARBA" id="ARBA00023004"/>
    </source>
</evidence>
<dbReference type="PANTHER" id="PTHR30521:SF4">
    <property type="entry name" value="DEFERROCHELATASE"/>
    <property type="match status" value="1"/>
</dbReference>
<evidence type="ECO:0000256" key="2">
    <source>
        <dbReference type="ARBA" id="ARBA00022559"/>
    </source>
</evidence>
<accession>A0A2J5HHN4</accession>
<feature type="region of interest" description="Disordered" evidence="9">
    <location>
        <begin position="52"/>
        <end position="78"/>
    </location>
</feature>
<dbReference type="PROSITE" id="PS51404">
    <property type="entry name" value="DYP_PEROXIDASE"/>
    <property type="match status" value="1"/>
</dbReference>
<reference evidence="13" key="1">
    <citation type="submission" date="2017-12" db="EMBL/GenBank/DDBJ databases">
        <authorList>
            <consortium name="DOE Joint Genome Institute"/>
            <person name="Mondo S.J."/>
            <person name="Kjaerbolling I."/>
            <person name="Vesth T.C."/>
            <person name="Frisvad J.C."/>
            <person name="Nybo J.L."/>
            <person name="Theobald S."/>
            <person name="Kuo A."/>
            <person name="Bowyer P."/>
            <person name="Matsuda Y."/>
            <person name="Lyhne E.K."/>
            <person name="Kogle M.E."/>
            <person name="Clum A."/>
            <person name="Lipzen A."/>
            <person name="Salamov A."/>
            <person name="Ngan C.Y."/>
            <person name="Daum C."/>
            <person name="Chiniquy J."/>
            <person name="Barry K."/>
            <person name="LaButti K."/>
            <person name="Haridas S."/>
            <person name="Simmons B.A."/>
            <person name="Magnuson J.K."/>
            <person name="Mortensen U.H."/>
            <person name="Larsen T.O."/>
            <person name="Grigoriev I.V."/>
            <person name="Baker S.E."/>
            <person name="Andersen M.R."/>
            <person name="Nordberg H.P."/>
            <person name="Cantor M.N."/>
            <person name="Hua S.X."/>
        </authorList>
    </citation>
    <scope>NUCLEOTIDE SEQUENCE [LARGE SCALE GENOMIC DNA]</scope>
    <source>
        <strain evidence="13">IBT 19404</strain>
    </source>
</reference>
<evidence type="ECO:0000256" key="4">
    <source>
        <dbReference type="ARBA" id="ARBA00022723"/>
    </source>
</evidence>
<comment type="cofactor">
    <cofactor evidence="1">
        <name>heme b</name>
        <dbReference type="ChEBI" id="CHEBI:60344"/>
    </cofactor>
</comment>
<dbReference type="InterPro" id="IPR049509">
    <property type="entry name" value="DyP_N"/>
</dbReference>
<evidence type="ECO:0000256" key="9">
    <source>
        <dbReference type="SAM" id="MobiDB-lite"/>
    </source>
</evidence>
<dbReference type="InterPro" id="IPR006314">
    <property type="entry name" value="Dyp_peroxidase"/>
</dbReference>
<evidence type="ECO:0000256" key="8">
    <source>
        <dbReference type="ARBA" id="ARBA00025737"/>
    </source>
</evidence>
<dbReference type="GO" id="GO:0004601">
    <property type="term" value="F:peroxidase activity"/>
    <property type="evidence" value="ECO:0007669"/>
    <property type="project" value="UniProtKB-KW"/>
</dbReference>
<evidence type="ECO:0000256" key="5">
    <source>
        <dbReference type="ARBA" id="ARBA00022729"/>
    </source>
</evidence>
<dbReference type="GO" id="GO:0046872">
    <property type="term" value="F:metal ion binding"/>
    <property type="evidence" value="ECO:0007669"/>
    <property type="project" value="UniProtKB-KW"/>
</dbReference>
<comment type="similarity">
    <text evidence="8">Belongs to the DyP-type peroxidase family.</text>
</comment>
<evidence type="ECO:0000313" key="12">
    <source>
        <dbReference type="EMBL" id="PLN76520.1"/>
    </source>
</evidence>
<dbReference type="GO" id="GO:0005829">
    <property type="term" value="C:cytosol"/>
    <property type="evidence" value="ECO:0007669"/>
    <property type="project" value="TreeGrafter"/>
</dbReference>
<name>A0A2J5HHN4_9EURO</name>
<evidence type="ECO:0008006" key="14">
    <source>
        <dbReference type="Google" id="ProtNLM"/>
    </source>
</evidence>
<evidence type="ECO:0000256" key="1">
    <source>
        <dbReference type="ARBA" id="ARBA00001970"/>
    </source>
</evidence>
<dbReference type="PANTHER" id="PTHR30521">
    <property type="entry name" value="DEFERROCHELATASE/PEROXIDASE"/>
    <property type="match status" value="1"/>
</dbReference>
<evidence type="ECO:0000313" key="13">
    <source>
        <dbReference type="Proteomes" id="UP000235023"/>
    </source>
</evidence>
<gene>
    <name evidence="12" type="ORF">BDW42DRAFT_178557</name>
</gene>
<dbReference type="InterPro" id="IPR011008">
    <property type="entry name" value="Dimeric_a/b-barrel"/>
</dbReference>
<dbReference type="NCBIfam" id="TIGR01413">
    <property type="entry name" value="Dyp_perox_fam"/>
    <property type="match status" value="1"/>
</dbReference>
<proteinExistence type="inferred from homology"/>
<dbReference type="AlphaFoldDB" id="A0A2J5HHN4"/>
<sequence>MPPPADVLKDMQGDIWPGLGKSYEIFYLFSIAKPDDFKEKIKALADKGEITSAQGALDKRAQNRDSDKPSPSAGINVSFNSEGLKKLKWDDRSLPRGKGLKERYFKEGAKTDTMAQGRDDPDDYDDWMKNHISGKKVINGLFLIAGNKVTCEEGVSFIEKELGDSIERIEAIEGDVGPEHGFEHFGFKDTISQPFLEGWDDASDITLNYQCRPGVIVVNHKGTNGFDEESRLWEPDWAKNGSYFVFRKLEQDVEAFHKHAEKLANDNSLGLNLNAKQLEARFVGRWHSGAPVELHHSEDPGPGYDDNNWDYEEPYHELHCPYGSHIRKCNPRNTFGQTRDKDLSLIMRRGIPYGPRWREEDDEETKKQPRGLLFGCYQSNIQNGYSTIMNRWCNNDGFPLAGSGQDVLVAQPIKGAADPKDQVLHANLYGLDPDGKPHKLRDGKHPEEKKRRCDFPSFVKARGGEYFFTPPISFFTKMVEAL</sequence>
<dbReference type="OrthoDB" id="3207336at2759"/>
<protein>
    <recommendedName>
        <fullName evidence="14">Dyp-type peroxidase</fullName>
    </recommendedName>
</protein>
<dbReference type="Pfam" id="PF20628">
    <property type="entry name" value="Dyp_perox_C"/>
    <property type="match status" value="1"/>
</dbReference>